<dbReference type="GeneID" id="79854839"/>
<feature type="transmembrane region" description="Helical" evidence="1">
    <location>
        <begin position="135"/>
        <end position="152"/>
    </location>
</feature>
<keyword evidence="1" id="KW-1133">Transmembrane helix</keyword>
<feature type="transmembrane region" description="Helical" evidence="1">
    <location>
        <begin position="78"/>
        <end position="98"/>
    </location>
</feature>
<dbReference type="InterPro" id="IPR008875">
    <property type="entry name" value="TraX"/>
</dbReference>
<feature type="transmembrane region" description="Helical" evidence="1">
    <location>
        <begin position="172"/>
        <end position="190"/>
    </location>
</feature>
<organism evidence="2 3">
    <name type="scientific">Fusicatenibacter saccharivorans</name>
    <dbReference type="NCBI Taxonomy" id="1150298"/>
    <lineage>
        <taxon>Bacteria</taxon>
        <taxon>Bacillati</taxon>
        <taxon>Bacillota</taxon>
        <taxon>Clostridia</taxon>
        <taxon>Lachnospirales</taxon>
        <taxon>Lachnospiraceae</taxon>
        <taxon>Fusicatenibacter</taxon>
    </lineage>
</organism>
<reference evidence="2 3" key="1">
    <citation type="submission" date="2015-09" db="EMBL/GenBank/DDBJ databases">
        <authorList>
            <consortium name="Pathogen Informatics"/>
        </authorList>
    </citation>
    <scope>NUCLEOTIDE SEQUENCE [LARGE SCALE GENOMIC DNA]</scope>
    <source>
        <strain evidence="2 3">2789STDY5608849</strain>
    </source>
</reference>
<proteinExistence type="predicted"/>
<accession>A0A173WG36</accession>
<evidence type="ECO:0000256" key="1">
    <source>
        <dbReference type="SAM" id="Phobius"/>
    </source>
</evidence>
<feature type="transmembrane region" description="Helical" evidence="1">
    <location>
        <begin position="211"/>
        <end position="236"/>
    </location>
</feature>
<keyword evidence="1" id="KW-0472">Membrane</keyword>
<feature type="transmembrane region" description="Helical" evidence="1">
    <location>
        <begin position="256"/>
        <end position="278"/>
    </location>
</feature>
<evidence type="ECO:0000313" key="2">
    <source>
        <dbReference type="EMBL" id="CUN37427.1"/>
    </source>
</evidence>
<sequence length="279" mass="30578">MAATTAKPVKSAGKIPGSTLKIIAMVCMLIDHTAAVLFDRILISRGLLDAVNASDGGASFLSTGNTAVIYYADMIMRAIGRISFPIFCFLLIEGFLHTHDVKKYALNLGIFALVSEVPFDLAFAGKPFYLNYQNVFFTLFIGLVMMIFLQKIDEKTHQDGTNWRGANWKVSIGKLLVIVAACTVATLLKTDYSAMGILTIVLMYNLRNNKMYCIGIGCAVLTLLSLNEITCFLAMIPVHFYNGKRGLNLKYPFYAFYPVHLLVLFAIAAVLGMAGVAVV</sequence>
<dbReference type="EMBL" id="CYYV01000001">
    <property type="protein sequence ID" value="CUN37427.1"/>
    <property type="molecule type" value="Genomic_DNA"/>
</dbReference>
<keyword evidence="1" id="KW-0812">Transmembrane</keyword>
<dbReference type="RefSeq" id="WP_022462626.1">
    <property type="nucleotide sequence ID" value="NZ_CYYV01000001.1"/>
</dbReference>
<dbReference type="AlphaFoldDB" id="A0A173WG36"/>
<gene>
    <name evidence="2" type="ORF">ERS852406_00093</name>
</gene>
<dbReference type="Pfam" id="PF05857">
    <property type="entry name" value="TraX"/>
    <property type="match status" value="1"/>
</dbReference>
<dbReference type="Proteomes" id="UP000095706">
    <property type="component" value="Unassembled WGS sequence"/>
</dbReference>
<evidence type="ECO:0000313" key="3">
    <source>
        <dbReference type="Proteomes" id="UP000095706"/>
    </source>
</evidence>
<name>A0A173WG36_9FIRM</name>
<protein>
    <submittedName>
        <fullName evidence="2">Conjugal transfer protein TrbP</fullName>
    </submittedName>
</protein>